<comment type="caution">
    <text evidence="2">The sequence shown here is derived from an EMBL/GenBank/DDBJ whole genome shotgun (WGS) entry which is preliminary data.</text>
</comment>
<evidence type="ECO:0000256" key="1">
    <source>
        <dbReference type="SAM" id="MobiDB-lite"/>
    </source>
</evidence>
<dbReference type="Gene3D" id="6.10.250.3180">
    <property type="match status" value="1"/>
</dbReference>
<organism evidence="2 3">
    <name type="scientific">Caerostris extrusa</name>
    <name type="common">Bark spider</name>
    <name type="synonym">Caerostris bankana</name>
    <dbReference type="NCBI Taxonomy" id="172846"/>
    <lineage>
        <taxon>Eukaryota</taxon>
        <taxon>Metazoa</taxon>
        <taxon>Ecdysozoa</taxon>
        <taxon>Arthropoda</taxon>
        <taxon>Chelicerata</taxon>
        <taxon>Arachnida</taxon>
        <taxon>Araneae</taxon>
        <taxon>Araneomorphae</taxon>
        <taxon>Entelegynae</taxon>
        <taxon>Araneoidea</taxon>
        <taxon>Araneidae</taxon>
        <taxon>Caerostris</taxon>
    </lineage>
</organism>
<dbReference type="PANTHER" id="PTHR15141:SF76">
    <property type="entry name" value="TRANSCRIPTION ELONGATION FACTOR B POLYPEPTIDE 3"/>
    <property type="match status" value="1"/>
</dbReference>
<protein>
    <submittedName>
        <fullName evidence="2">Elongin-A</fullName>
    </submittedName>
</protein>
<dbReference type="EMBL" id="BPLR01015282">
    <property type="protein sequence ID" value="GIY74977.1"/>
    <property type="molecule type" value="Genomic_DNA"/>
</dbReference>
<proteinExistence type="predicted"/>
<accession>A0AAV4VX07</accession>
<dbReference type="InterPro" id="IPR010684">
    <property type="entry name" value="RNA_pol_II_trans_fac_SIII_A"/>
</dbReference>
<name>A0AAV4VX07_CAEEX</name>
<keyword evidence="3" id="KW-1185">Reference proteome</keyword>
<evidence type="ECO:0000313" key="2">
    <source>
        <dbReference type="EMBL" id="GIY74977.1"/>
    </source>
</evidence>
<dbReference type="AlphaFoldDB" id="A0AAV4VX07"/>
<feature type="compositionally biased region" description="Low complexity" evidence="1">
    <location>
        <begin position="191"/>
        <end position="205"/>
    </location>
</feature>
<dbReference type="InterPro" id="IPR051870">
    <property type="entry name" value="Elongin-A_domain"/>
</dbReference>
<reference evidence="2 3" key="1">
    <citation type="submission" date="2021-06" db="EMBL/GenBank/DDBJ databases">
        <title>Caerostris extrusa draft genome.</title>
        <authorList>
            <person name="Kono N."/>
            <person name="Arakawa K."/>
        </authorList>
    </citation>
    <scope>NUCLEOTIDE SEQUENCE [LARGE SCALE GENOMIC DNA]</scope>
</reference>
<dbReference type="GO" id="GO:0070449">
    <property type="term" value="C:elongin complex"/>
    <property type="evidence" value="ECO:0007669"/>
    <property type="project" value="InterPro"/>
</dbReference>
<dbReference type="PANTHER" id="PTHR15141">
    <property type="entry name" value="TRANSCRIPTION ELONGATION FACTOR B POLYPEPTIDE 3"/>
    <property type="match status" value="1"/>
</dbReference>
<sequence>MTDEEAIKFTSSRKERTNVYSGRKSLYYTEVPTLFECCTQVLIENIDAIEYLGDVPYFLLKPVLERCTPNQLYDIENFNHQNSQINLNYFLMYLIDETCDLWEAHCKKDFRTQQLQENETWRDLYLRAHEERETKLKNLTQNICASMSKYKPARKVQLAYVNSVVKPPRDVARKQAKNGTAHVVNHVVKAGPSSSKASSKPVNAPTMNSSASSSKPDIFIPKMQLALTMLNINLDICLDVWSSIPGSLKRMVYGT</sequence>
<evidence type="ECO:0000313" key="3">
    <source>
        <dbReference type="Proteomes" id="UP001054945"/>
    </source>
</evidence>
<dbReference type="Pfam" id="PF06881">
    <property type="entry name" value="Elongin_A"/>
    <property type="match status" value="1"/>
</dbReference>
<dbReference type="GO" id="GO:0006368">
    <property type="term" value="P:transcription elongation by RNA polymerase II"/>
    <property type="evidence" value="ECO:0007669"/>
    <property type="project" value="InterPro"/>
</dbReference>
<dbReference type="Proteomes" id="UP001054945">
    <property type="component" value="Unassembled WGS sequence"/>
</dbReference>
<feature type="region of interest" description="Disordered" evidence="1">
    <location>
        <begin position="191"/>
        <end position="214"/>
    </location>
</feature>
<gene>
    <name evidence="2" type="primary">ELOA</name>
    <name evidence="2" type="ORF">CEXT_246421</name>
</gene>